<dbReference type="InterPro" id="IPR035996">
    <property type="entry name" value="4pyrrol_Methylase_sf"/>
</dbReference>
<evidence type="ECO:0000259" key="6">
    <source>
        <dbReference type="Pfam" id="PF00590"/>
    </source>
</evidence>
<reference evidence="7 8" key="1">
    <citation type="submission" date="2019-07" db="EMBL/GenBank/DDBJ databases">
        <title>Genomes of Cafeteria roenbergensis.</title>
        <authorList>
            <person name="Fischer M.G."/>
            <person name="Hackl T."/>
            <person name="Roman M."/>
        </authorList>
    </citation>
    <scope>NUCLEOTIDE SEQUENCE [LARGE SCALE GENOMIC DNA]</scope>
    <source>
        <strain evidence="7 8">BVI</strain>
    </source>
</reference>
<keyword evidence="8" id="KW-1185">Reference proteome</keyword>
<dbReference type="SUPFAM" id="SSF53790">
    <property type="entry name" value="Tetrapyrrole methylase"/>
    <property type="match status" value="1"/>
</dbReference>
<keyword evidence="4" id="KW-0808">Transferase</keyword>
<keyword evidence="5" id="KW-0949">S-adenosyl-L-methionine</keyword>
<gene>
    <name evidence="7" type="ORF">FNF29_05361</name>
</gene>
<evidence type="ECO:0000256" key="5">
    <source>
        <dbReference type="ARBA" id="ARBA00022691"/>
    </source>
</evidence>
<dbReference type="InterPro" id="IPR014776">
    <property type="entry name" value="4pyrrole_Mease_sub2"/>
</dbReference>
<proteinExistence type="predicted"/>
<keyword evidence="3" id="KW-0489">Methyltransferase</keyword>
<sequence length="299" mass="30734">MAPRAAMALAEADLVIAESEAGARAALAVAGRLVAALGGKPRRLGHEPSITVCGEAEAASAAPRLAAAIAAGRTGKAVLISDAGTPAVSDPGCHVVRECLDAGVAVSPVPGPSAVVAALSASGEGSFEGFAFWGWVPQRRARKLGWFQQLRGEHRPVVVLDSPRRVAESLVAAAEALSPPGAERRVVVCRELTKRHEQVLPFPSVAAAAQWAAQAPVKGEVTLVFGALPRAAEASEAPASSERERCEAVTLEDWQEAAAVLRSKGVDPAEAMAALPTPLRPAGMSRGELLAAMAEHATR</sequence>
<dbReference type="Pfam" id="PF00590">
    <property type="entry name" value="TP_methylase"/>
    <property type="match status" value="1"/>
</dbReference>
<dbReference type="AlphaFoldDB" id="A0A5A8CCG1"/>
<dbReference type="PANTHER" id="PTHR46111">
    <property type="entry name" value="RIBOSOMAL RNA SMALL SUBUNIT METHYLTRANSFERASE I"/>
    <property type="match status" value="1"/>
</dbReference>
<dbReference type="PANTHER" id="PTHR46111:SF1">
    <property type="entry name" value="RIBOSOMAL RNA SMALL SUBUNIT METHYLTRANSFERASE I"/>
    <property type="match status" value="1"/>
</dbReference>
<evidence type="ECO:0000256" key="2">
    <source>
        <dbReference type="ARBA" id="ARBA00022552"/>
    </source>
</evidence>
<keyword evidence="1" id="KW-0963">Cytoplasm</keyword>
<dbReference type="GO" id="GO:0006364">
    <property type="term" value="P:rRNA processing"/>
    <property type="evidence" value="ECO:0007669"/>
    <property type="project" value="UniProtKB-KW"/>
</dbReference>
<dbReference type="GO" id="GO:0032259">
    <property type="term" value="P:methylation"/>
    <property type="evidence" value="ECO:0007669"/>
    <property type="project" value="UniProtKB-KW"/>
</dbReference>
<keyword evidence="2" id="KW-0698">rRNA processing</keyword>
<accession>A0A5A8CCG1</accession>
<dbReference type="InterPro" id="IPR014777">
    <property type="entry name" value="4pyrrole_Mease_sub1"/>
</dbReference>
<dbReference type="PROSITE" id="PS01296">
    <property type="entry name" value="RSMI"/>
    <property type="match status" value="1"/>
</dbReference>
<evidence type="ECO:0000313" key="8">
    <source>
        <dbReference type="Proteomes" id="UP000323011"/>
    </source>
</evidence>
<dbReference type="EMBL" id="VLTN01000035">
    <property type="protein sequence ID" value="KAA0150349.1"/>
    <property type="molecule type" value="Genomic_DNA"/>
</dbReference>
<protein>
    <recommendedName>
        <fullName evidence="6">Tetrapyrrole methylase domain-containing protein</fullName>
    </recommendedName>
</protein>
<dbReference type="GO" id="GO:0008168">
    <property type="term" value="F:methyltransferase activity"/>
    <property type="evidence" value="ECO:0007669"/>
    <property type="project" value="UniProtKB-KW"/>
</dbReference>
<evidence type="ECO:0000256" key="3">
    <source>
        <dbReference type="ARBA" id="ARBA00022603"/>
    </source>
</evidence>
<evidence type="ECO:0000256" key="4">
    <source>
        <dbReference type="ARBA" id="ARBA00022679"/>
    </source>
</evidence>
<dbReference type="InterPro" id="IPR008189">
    <property type="entry name" value="rRNA_ssu_MeTfrase_I"/>
</dbReference>
<dbReference type="PIRSF" id="PIRSF005917">
    <property type="entry name" value="MTase_YraL"/>
    <property type="match status" value="1"/>
</dbReference>
<comment type="caution">
    <text evidence="7">The sequence shown here is derived from an EMBL/GenBank/DDBJ whole genome shotgun (WGS) entry which is preliminary data.</text>
</comment>
<dbReference type="InterPro" id="IPR000878">
    <property type="entry name" value="4pyrrol_Mease"/>
</dbReference>
<dbReference type="InterPro" id="IPR018063">
    <property type="entry name" value="SAM_MeTrfase_RsmI_CS"/>
</dbReference>
<dbReference type="Gene3D" id="3.40.1010.10">
    <property type="entry name" value="Cobalt-precorrin-4 Transmethylase, Domain 1"/>
    <property type="match status" value="1"/>
</dbReference>
<evidence type="ECO:0000313" key="7">
    <source>
        <dbReference type="EMBL" id="KAA0150349.1"/>
    </source>
</evidence>
<dbReference type="Proteomes" id="UP000323011">
    <property type="component" value="Unassembled WGS sequence"/>
</dbReference>
<name>A0A5A8CCG1_CAFRO</name>
<evidence type="ECO:0000256" key="1">
    <source>
        <dbReference type="ARBA" id="ARBA00022490"/>
    </source>
</evidence>
<dbReference type="Gene3D" id="3.30.950.10">
    <property type="entry name" value="Methyltransferase, Cobalt-precorrin-4 Transmethylase, Domain 2"/>
    <property type="match status" value="1"/>
</dbReference>
<organism evidence="7 8">
    <name type="scientific">Cafeteria roenbergensis</name>
    <name type="common">Marine flagellate</name>
    <dbReference type="NCBI Taxonomy" id="33653"/>
    <lineage>
        <taxon>Eukaryota</taxon>
        <taxon>Sar</taxon>
        <taxon>Stramenopiles</taxon>
        <taxon>Bigyra</taxon>
        <taxon>Opalozoa</taxon>
        <taxon>Bicosoecida</taxon>
        <taxon>Cafeteriaceae</taxon>
        <taxon>Cafeteria</taxon>
    </lineage>
</organism>
<feature type="domain" description="Tetrapyrrole methylase" evidence="6">
    <location>
        <begin position="1"/>
        <end position="201"/>
    </location>
</feature>